<organism evidence="2 3">
    <name type="scientific">Parahaliea mediterranea</name>
    <dbReference type="NCBI Taxonomy" id="651086"/>
    <lineage>
        <taxon>Bacteria</taxon>
        <taxon>Pseudomonadati</taxon>
        <taxon>Pseudomonadota</taxon>
        <taxon>Gammaproteobacteria</taxon>
        <taxon>Cellvibrionales</taxon>
        <taxon>Halieaceae</taxon>
        <taxon>Parahaliea</taxon>
    </lineage>
</organism>
<dbReference type="RefSeq" id="WP_206559548.1">
    <property type="nucleotide sequence ID" value="NZ_JAFKCZ010000004.1"/>
</dbReference>
<sequence>MQKSSDQSAVKPTLRQLVQNMLAAGLGVQSRRHREAAFQSTSATPFIIGGLVFTAGFVGTLALIVAIVLR</sequence>
<dbReference type="Proteomes" id="UP000664303">
    <property type="component" value="Unassembled WGS sequence"/>
</dbReference>
<evidence type="ECO:0000256" key="1">
    <source>
        <dbReference type="SAM" id="Phobius"/>
    </source>
</evidence>
<evidence type="ECO:0000313" key="2">
    <source>
        <dbReference type="EMBL" id="MBN7796101.1"/>
    </source>
</evidence>
<accession>A0A939DDD7</accession>
<feature type="transmembrane region" description="Helical" evidence="1">
    <location>
        <begin position="46"/>
        <end position="69"/>
    </location>
</feature>
<evidence type="ECO:0000313" key="3">
    <source>
        <dbReference type="Proteomes" id="UP000664303"/>
    </source>
</evidence>
<comment type="caution">
    <text evidence="2">The sequence shown here is derived from an EMBL/GenBank/DDBJ whole genome shotgun (WGS) entry which is preliminary data.</text>
</comment>
<dbReference type="Pfam" id="PF11174">
    <property type="entry name" value="DUF2970"/>
    <property type="match status" value="1"/>
</dbReference>
<reference evidence="2" key="1">
    <citation type="submission" date="2021-02" db="EMBL/GenBank/DDBJ databases">
        <title>PHA producing bacteria isolated from coastal sediment in Guangdong, Shenzhen.</title>
        <authorList>
            <person name="Zheng W."/>
            <person name="Yu S."/>
            <person name="Huang Y."/>
        </authorList>
    </citation>
    <scope>NUCLEOTIDE SEQUENCE</scope>
    <source>
        <strain evidence="2">TN14-10</strain>
    </source>
</reference>
<keyword evidence="1" id="KW-0812">Transmembrane</keyword>
<protein>
    <submittedName>
        <fullName evidence="2">DUF2970 domain-containing protein</fullName>
    </submittedName>
</protein>
<dbReference type="InterPro" id="IPR021344">
    <property type="entry name" value="DUF2970"/>
</dbReference>
<keyword evidence="1" id="KW-0472">Membrane</keyword>
<dbReference type="AlphaFoldDB" id="A0A939DDD7"/>
<dbReference type="EMBL" id="JAFKCZ010000004">
    <property type="protein sequence ID" value="MBN7796101.1"/>
    <property type="molecule type" value="Genomic_DNA"/>
</dbReference>
<proteinExistence type="predicted"/>
<keyword evidence="3" id="KW-1185">Reference proteome</keyword>
<gene>
    <name evidence="2" type="ORF">JYP50_05855</name>
</gene>
<keyword evidence="1" id="KW-1133">Transmembrane helix</keyword>
<name>A0A939DDD7_9GAMM</name>